<organism evidence="1 2">
    <name type="scientific">Larinioides sclopetarius</name>
    <dbReference type="NCBI Taxonomy" id="280406"/>
    <lineage>
        <taxon>Eukaryota</taxon>
        <taxon>Metazoa</taxon>
        <taxon>Ecdysozoa</taxon>
        <taxon>Arthropoda</taxon>
        <taxon>Chelicerata</taxon>
        <taxon>Arachnida</taxon>
        <taxon>Araneae</taxon>
        <taxon>Araneomorphae</taxon>
        <taxon>Entelegynae</taxon>
        <taxon>Araneoidea</taxon>
        <taxon>Araneidae</taxon>
        <taxon>Larinioides</taxon>
    </lineage>
</organism>
<evidence type="ECO:0000313" key="2">
    <source>
        <dbReference type="Proteomes" id="UP001497382"/>
    </source>
</evidence>
<protein>
    <submittedName>
        <fullName evidence="1">Uncharacterized protein</fullName>
    </submittedName>
</protein>
<reference evidence="1 2" key="1">
    <citation type="submission" date="2024-04" db="EMBL/GenBank/DDBJ databases">
        <authorList>
            <person name="Rising A."/>
            <person name="Reimegard J."/>
            <person name="Sonavane S."/>
            <person name="Akerstrom W."/>
            <person name="Nylinder S."/>
            <person name="Hedman E."/>
            <person name="Kallberg Y."/>
        </authorList>
    </citation>
    <scope>NUCLEOTIDE SEQUENCE [LARGE SCALE GENOMIC DNA]</scope>
</reference>
<proteinExistence type="predicted"/>
<dbReference type="EMBL" id="CAXIEN010000454">
    <property type="protein sequence ID" value="CAL1298091.1"/>
    <property type="molecule type" value="Genomic_DNA"/>
</dbReference>
<evidence type="ECO:0000313" key="1">
    <source>
        <dbReference type="EMBL" id="CAL1298091.1"/>
    </source>
</evidence>
<comment type="caution">
    <text evidence="1">The sequence shown here is derived from an EMBL/GenBank/DDBJ whole genome shotgun (WGS) entry which is preliminary data.</text>
</comment>
<name>A0AAV2BP60_9ARAC</name>
<gene>
    <name evidence="1" type="ORF">LARSCL_LOCUS20693</name>
</gene>
<dbReference type="AlphaFoldDB" id="A0AAV2BP60"/>
<keyword evidence="2" id="KW-1185">Reference proteome</keyword>
<sequence>MLTESVSDPRRANWLTITSMSEDVCWPEEPSTARPNWENIHFVTDPPACEQVKGTCSFRPQKSETWKMSKQQMPLKHFLSINRYVMGRLRRLLRLDGFGA</sequence>
<dbReference type="Proteomes" id="UP001497382">
    <property type="component" value="Unassembled WGS sequence"/>
</dbReference>
<accession>A0AAV2BP60</accession>